<evidence type="ECO:0000256" key="6">
    <source>
        <dbReference type="SAM" id="Phobius"/>
    </source>
</evidence>
<evidence type="ECO:0000256" key="1">
    <source>
        <dbReference type="ARBA" id="ARBA00022500"/>
    </source>
</evidence>
<keyword evidence="4" id="KW-0175">Coiled coil</keyword>
<dbReference type="SMART" id="SM00304">
    <property type="entry name" value="HAMP"/>
    <property type="match status" value="2"/>
</dbReference>
<dbReference type="PROSITE" id="PS50885">
    <property type="entry name" value="HAMP"/>
    <property type="match status" value="2"/>
</dbReference>
<evidence type="ECO:0000256" key="3">
    <source>
        <dbReference type="PROSITE-ProRule" id="PRU00284"/>
    </source>
</evidence>
<dbReference type="GO" id="GO:0006935">
    <property type="term" value="P:chemotaxis"/>
    <property type="evidence" value="ECO:0007669"/>
    <property type="project" value="UniProtKB-KW"/>
</dbReference>
<dbReference type="PRINTS" id="PR00260">
    <property type="entry name" value="CHEMTRNSDUCR"/>
</dbReference>
<evidence type="ECO:0000313" key="10">
    <source>
        <dbReference type="Proteomes" id="UP000219111"/>
    </source>
</evidence>
<keyword evidence="1" id="KW-0145">Chemotaxis</keyword>
<dbReference type="GO" id="GO:0004888">
    <property type="term" value="F:transmembrane signaling receptor activity"/>
    <property type="evidence" value="ECO:0007669"/>
    <property type="project" value="InterPro"/>
</dbReference>
<reference evidence="10" key="1">
    <citation type="submission" date="2017-08" db="EMBL/GenBank/DDBJ databases">
        <authorList>
            <person name="Varghese N."/>
            <person name="Submissions S."/>
        </authorList>
    </citation>
    <scope>NUCLEOTIDE SEQUENCE [LARGE SCALE GENOMIC DNA]</scope>
    <source>
        <strain evidence="10">JA276</strain>
    </source>
</reference>
<proteinExistence type="inferred from homology"/>
<feature type="region of interest" description="Disordered" evidence="5">
    <location>
        <begin position="392"/>
        <end position="415"/>
    </location>
</feature>
<dbReference type="Pfam" id="PF00015">
    <property type="entry name" value="MCPsignal"/>
    <property type="match status" value="1"/>
</dbReference>
<dbReference type="PROSITE" id="PS50111">
    <property type="entry name" value="CHEMOTAXIS_TRANSDUC_2"/>
    <property type="match status" value="1"/>
</dbReference>
<dbReference type="EMBL" id="OBMT01000003">
    <property type="protein sequence ID" value="SOC02848.1"/>
    <property type="molecule type" value="Genomic_DNA"/>
</dbReference>
<keyword evidence="10" id="KW-1185">Reference proteome</keyword>
<sequence length="789" mass="84303">MTSVNLPKTSLRRVMAVSLGLPATLALVFGIFLIAERWQVLSDARMVQQLMELAQDAGAVAHEQQLERGMTSLFLNGTETTLPERLVAQRTATDTARATLLAKADGIGLDHLSDEISALVTELAGDFERSEEIRSGVDARSLPVAEAIEYYTEMDADVLQMVEVVARSTSNARISNRIAAYGAFLTAKERSGLERALGAGAFRKGAFGTQVLLAMRTMVAQQEQALLFFEALAAPQDRAAVARLETLPANVELARMRQIAFTSPETQDLGGVTGEEFFATATQRIEAMKEAESVIGNGIKAEAADEARSALIGFLAVGGIIVGALVGSLILGLRSVRRTETDVRDLAQAAGEMARGALDTALPLPHLRETAQMGAALDSFRVSILEAQERERQARAEREAHRRQEAEREAAARAGKEARLAREAEAARLMAERDRHIAAEISVVVNACAQGDFSRRIDLADKEGILAEICRGLNQIGEIADAGIAEVNRALRHLAEGDLTYLISDGFVGVFAEMAQSVRAANDSITTTVRAIEDTSRIIDSSSAEIGTAAHDLARRSEHNAAMLEETASALEEMASSIGGMAGIANDAKERMHTISTHAESGNTIAQDALVAMESIRQSSERIERVLQVIDEIAFQTNLLALNAGVEAARAGESGRGFAVVASEVRALAQRSSEASREIAQIIETAARDVGRGVEMVDHTADALGQIVGSIGDVQERIEHIAGAVGESKVGIAEISKATTELDRVSQQNAAMIEETNAALSALRIEADQLVANVKRFRTAETDPRATAA</sequence>
<feature type="domain" description="Methyl-accepting transducer" evidence="7">
    <location>
        <begin position="535"/>
        <end position="764"/>
    </location>
</feature>
<dbReference type="GO" id="GO:0016020">
    <property type="term" value="C:membrane"/>
    <property type="evidence" value="ECO:0007669"/>
    <property type="project" value="InterPro"/>
</dbReference>
<dbReference type="PANTHER" id="PTHR43531">
    <property type="entry name" value="PROTEIN ICFG"/>
    <property type="match status" value="1"/>
</dbReference>
<evidence type="ECO:0000259" key="7">
    <source>
        <dbReference type="PROSITE" id="PS50111"/>
    </source>
</evidence>
<dbReference type="PANTHER" id="PTHR43531:SF11">
    <property type="entry name" value="METHYL-ACCEPTING CHEMOTAXIS PROTEIN 3"/>
    <property type="match status" value="1"/>
</dbReference>
<dbReference type="InterPro" id="IPR004089">
    <property type="entry name" value="MCPsignal_dom"/>
</dbReference>
<dbReference type="Proteomes" id="UP000219111">
    <property type="component" value="Unassembled WGS sequence"/>
</dbReference>
<dbReference type="SUPFAM" id="SSF58104">
    <property type="entry name" value="Methyl-accepting chemotaxis protein (MCP) signaling domain"/>
    <property type="match status" value="1"/>
</dbReference>
<dbReference type="InterPro" id="IPR004090">
    <property type="entry name" value="Chemotax_Me-accpt_rcpt"/>
</dbReference>
<dbReference type="CDD" id="cd11386">
    <property type="entry name" value="MCP_signal"/>
    <property type="match status" value="1"/>
</dbReference>
<keyword evidence="6" id="KW-0472">Membrane</keyword>
<gene>
    <name evidence="9" type="ORF">SAMN05877831_103241</name>
</gene>
<dbReference type="InterPro" id="IPR013587">
    <property type="entry name" value="Nitrate/nitrite_sensing"/>
</dbReference>
<dbReference type="AlphaFoldDB" id="A0A285S644"/>
<keyword evidence="6" id="KW-1133">Transmembrane helix</keyword>
<feature type="domain" description="HAMP" evidence="8">
    <location>
        <begin position="337"/>
        <end position="389"/>
    </location>
</feature>
<dbReference type="GO" id="GO:0007165">
    <property type="term" value="P:signal transduction"/>
    <property type="evidence" value="ECO:0007669"/>
    <property type="project" value="UniProtKB-KW"/>
</dbReference>
<name>A0A285S644_9RHOB</name>
<dbReference type="InterPro" id="IPR003660">
    <property type="entry name" value="HAMP_dom"/>
</dbReference>
<keyword evidence="6" id="KW-0812">Transmembrane</keyword>
<evidence type="ECO:0000313" key="9">
    <source>
        <dbReference type="EMBL" id="SOC02848.1"/>
    </source>
</evidence>
<dbReference type="Gene3D" id="1.10.287.950">
    <property type="entry name" value="Methyl-accepting chemotaxis protein"/>
    <property type="match status" value="1"/>
</dbReference>
<dbReference type="OrthoDB" id="5349256at2"/>
<accession>A0A285S644</accession>
<evidence type="ECO:0000256" key="5">
    <source>
        <dbReference type="SAM" id="MobiDB-lite"/>
    </source>
</evidence>
<evidence type="ECO:0000259" key="8">
    <source>
        <dbReference type="PROSITE" id="PS50885"/>
    </source>
</evidence>
<evidence type="ECO:0000256" key="4">
    <source>
        <dbReference type="SAM" id="Coils"/>
    </source>
</evidence>
<evidence type="ECO:0000256" key="2">
    <source>
        <dbReference type="ARBA" id="ARBA00029447"/>
    </source>
</evidence>
<dbReference type="Gene3D" id="1.20.120.1530">
    <property type="match status" value="1"/>
</dbReference>
<feature type="transmembrane region" description="Helical" evidence="6">
    <location>
        <begin position="14"/>
        <end position="35"/>
    </location>
</feature>
<dbReference type="InterPro" id="IPR051310">
    <property type="entry name" value="MCP_chemotaxis"/>
</dbReference>
<feature type="transmembrane region" description="Helical" evidence="6">
    <location>
        <begin position="310"/>
        <end position="333"/>
    </location>
</feature>
<comment type="similarity">
    <text evidence="2">Belongs to the methyl-accepting chemotaxis (MCP) protein family.</text>
</comment>
<protein>
    <submittedName>
        <fullName evidence="9">Methyl-accepting chemotaxis protein</fullName>
    </submittedName>
</protein>
<keyword evidence="3" id="KW-0807">Transducer</keyword>
<dbReference type="SMART" id="SM00283">
    <property type="entry name" value="MA"/>
    <property type="match status" value="1"/>
</dbReference>
<feature type="coiled-coil region" evidence="4">
    <location>
        <begin position="735"/>
        <end position="773"/>
    </location>
</feature>
<feature type="domain" description="HAMP" evidence="8">
    <location>
        <begin position="484"/>
        <end position="530"/>
    </location>
</feature>
<dbReference type="Pfam" id="PF08376">
    <property type="entry name" value="NIT"/>
    <property type="match status" value="1"/>
</dbReference>
<dbReference type="RefSeq" id="WP_097069444.1">
    <property type="nucleotide sequence ID" value="NZ_OBMT01000003.1"/>
</dbReference>
<organism evidence="9 10">
    <name type="scientific">Rhodobacter maris</name>
    <dbReference type="NCBI Taxonomy" id="446682"/>
    <lineage>
        <taxon>Bacteria</taxon>
        <taxon>Pseudomonadati</taxon>
        <taxon>Pseudomonadota</taxon>
        <taxon>Alphaproteobacteria</taxon>
        <taxon>Rhodobacterales</taxon>
        <taxon>Rhodobacter group</taxon>
        <taxon>Rhodobacter</taxon>
    </lineage>
</organism>